<gene>
    <name evidence="1" type="ORF">LIER_38295</name>
</gene>
<comment type="caution">
    <text evidence="1">The sequence shown here is derived from an EMBL/GenBank/DDBJ whole genome shotgun (WGS) entry which is preliminary data.</text>
</comment>
<name>A0AAV3PZY7_LITER</name>
<evidence type="ECO:0000313" key="1">
    <source>
        <dbReference type="EMBL" id="GAA0156586.1"/>
    </source>
</evidence>
<dbReference type="EMBL" id="BAABME010019262">
    <property type="protein sequence ID" value="GAA0156586.1"/>
    <property type="molecule type" value="Genomic_DNA"/>
</dbReference>
<evidence type="ECO:0000313" key="2">
    <source>
        <dbReference type="Proteomes" id="UP001454036"/>
    </source>
</evidence>
<protein>
    <recommendedName>
        <fullName evidence="3">Protein LTV1 homolog</fullName>
    </recommendedName>
</protein>
<sequence length="155" mass="18174">MKNFLRWKQTSNMSAGDSSILLQFLSHESQTKRSFFYDIQFDEDSRICIDDDTYYFFMKEVNDVLTRVEERLILSSHLVPPVSIQSISRVHSDCEIQSRLKVAKGIKKKNSPIKSKKVLKSKREMAMQRLRATRKKEKKSQLLLKASDDELLLEK</sequence>
<proteinExistence type="predicted"/>
<dbReference type="AlphaFoldDB" id="A0AAV3PZY7"/>
<dbReference type="Proteomes" id="UP001454036">
    <property type="component" value="Unassembled WGS sequence"/>
</dbReference>
<evidence type="ECO:0008006" key="3">
    <source>
        <dbReference type="Google" id="ProtNLM"/>
    </source>
</evidence>
<accession>A0AAV3PZY7</accession>
<reference evidence="1 2" key="1">
    <citation type="submission" date="2024-01" db="EMBL/GenBank/DDBJ databases">
        <title>The complete chloroplast genome sequence of Lithospermum erythrorhizon: insights into the phylogenetic relationship among Boraginaceae species and the maternal lineages of purple gromwells.</title>
        <authorList>
            <person name="Okada T."/>
            <person name="Watanabe K."/>
        </authorList>
    </citation>
    <scope>NUCLEOTIDE SEQUENCE [LARGE SCALE GENOMIC DNA]</scope>
</reference>
<keyword evidence="2" id="KW-1185">Reference proteome</keyword>
<organism evidence="1 2">
    <name type="scientific">Lithospermum erythrorhizon</name>
    <name type="common">Purple gromwell</name>
    <name type="synonym">Lithospermum officinale var. erythrorhizon</name>
    <dbReference type="NCBI Taxonomy" id="34254"/>
    <lineage>
        <taxon>Eukaryota</taxon>
        <taxon>Viridiplantae</taxon>
        <taxon>Streptophyta</taxon>
        <taxon>Embryophyta</taxon>
        <taxon>Tracheophyta</taxon>
        <taxon>Spermatophyta</taxon>
        <taxon>Magnoliopsida</taxon>
        <taxon>eudicotyledons</taxon>
        <taxon>Gunneridae</taxon>
        <taxon>Pentapetalae</taxon>
        <taxon>asterids</taxon>
        <taxon>lamiids</taxon>
        <taxon>Boraginales</taxon>
        <taxon>Boraginaceae</taxon>
        <taxon>Boraginoideae</taxon>
        <taxon>Lithospermeae</taxon>
        <taxon>Lithospermum</taxon>
    </lineage>
</organism>